<protein>
    <submittedName>
        <fullName evidence="1">Uncharacterized protein</fullName>
    </submittedName>
</protein>
<keyword evidence="2" id="KW-1185">Reference proteome</keyword>
<accession>A0AAD9V2Q3</accession>
<organism evidence="1 2">
    <name type="scientific">Acropora cervicornis</name>
    <name type="common">Staghorn coral</name>
    <dbReference type="NCBI Taxonomy" id="6130"/>
    <lineage>
        <taxon>Eukaryota</taxon>
        <taxon>Metazoa</taxon>
        <taxon>Cnidaria</taxon>
        <taxon>Anthozoa</taxon>
        <taxon>Hexacorallia</taxon>
        <taxon>Scleractinia</taxon>
        <taxon>Astrocoeniina</taxon>
        <taxon>Acroporidae</taxon>
        <taxon>Acropora</taxon>
    </lineage>
</organism>
<gene>
    <name evidence="1" type="ORF">P5673_018634</name>
</gene>
<comment type="caution">
    <text evidence="1">The sequence shown here is derived from an EMBL/GenBank/DDBJ whole genome shotgun (WGS) entry which is preliminary data.</text>
</comment>
<evidence type="ECO:0000313" key="2">
    <source>
        <dbReference type="Proteomes" id="UP001249851"/>
    </source>
</evidence>
<dbReference type="Proteomes" id="UP001249851">
    <property type="component" value="Unassembled WGS sequence"/>
</dbReference>
<proteinExistence type="predicted"/>
<dbReference type="Pfam" id="PF05380">
    <property type="entry name" value="Peptidase_A17"/>
    <property type="match status" value="1"/>
</dbReference>
<reference evidence="1" key="1">
    <citation type="journal article" date="2023" name="G3 (Bethesda)">
        <title>Whole genome assembly and annotation of the endangered Caribbean coral Acropora cervicornis.</title>
        <authorList>
            <person name="Selwyn J.D."/>
            <person name="Vollmer S.V."/>
        </authorList>
    </citation>
    <scope>NUCLEOTIDE SEQUENCE</scope>
    <source>
        <strain evidence="1">K2</strain>
    </source>
</reference>
<dbReference type="PANTHER" id="PTHR47331">
    <property type="entry name" value="PHD-TYPE DOMAIN-CONTAINING PROTEIN"/>
    <property type="match status" value="1"/>
</dbReference>
<dbReference type="AlphaFoldDB" id="A0AAD9V2Q3"/>
<evidence type="ECO:0000313" key="1">
    <source>
        <dbReference type="EMBL" id="KAK2559006.1"/>
    </source>
</evidence>
<dbReference type="InterPro" id="IPR008042">
    <property type="entry name" value="Retrotrans_Pao"/>
</dbReference>
<sequence length="156" mass="18127">MTGKEVCKGCRSEGEFIPCDARRYLSYWKNKELQLWKSFWSVFFSSRRPEVVQSIPEDERAQFLLNLDLFKDTLPLQQALGLQWDMESDKFIFDGVLKAKPTTRKGIISLVSSVYNPLGFLVPVVLPAKKLLQHLCREKLGWDDPTSKIEGERWEN</sequence>
<reference evidence="1" key="2">
    <citation type="journal article" date="2023" name="Science">
        <title>Genomic signatures of disease resistance in endangered staghorn corals.</title>
        <authorList>
            <person name="Vollmer S.V."/>
            <person name="Selwyn J.D."/>
            <person name="Despard B.A."/>
            <person name="Roesel C.L."/>
        </authorList>
    </citation>
    <scope>NUCLEOTIDE SEQUENCE</scope>
    <source>
        <strain evidence="1">K2</strain>
    </source>
</reference>
<dbReference type="EMBL" id="JARQWQ010000042">
    <property type="protein sequence ID" value="KAK2559006.1"/>
    <property type="molecule type" value="Genomic_DNA"/>
</dbReference>
<name>A0AAD9V2Q3_ACRCE</name>